<dbReference type="AlphaFoldDB" id="A0AAE1FZ04"/>
<name>A0AAE1FZ04_PETCI</name>
<proteinExistence type="predicted"/>
<dbReference type="EMBL" id="JAWQEG010001117">
    <property type="protein sequence ID" value="KAK3882230.1"/>
    <property type="molecule type" value="Genomic_DNA"/>
</dbReference>
<sequence>MHDYTSSPLAFHTCIQKDLDVNKRDVKWMLVGDSHMRYLFSDLLTTISGPHLKFMLTKSAGVWKNGSNITTTMSIRAKALHEKIVAIDDHINFTLTFHWDHLLNRLPRMANEWLKNSTQTPSLIVFSGALHNIRQAQNLYIMGGPKAAAQQYRQHLLNLRPSLIRLAASTRVVFKLVDHLWRTMLRKETQNALHDGWNYALFNEVAVDVLSGTGVVIWNSTLPMSYLYALECIRSPDRRTLPSRHWNCPDTDHVGYILVSQYTNMVLNDYCNRFLGFGEEYCL</sequence>
<evidence type="ECO:0000313" key="2">
    <source>
        <dbReference type="Proteomes" id="UP001286313"/>
    </source>
</evidence>
<gene>
    <name evidence="1" type="ORF">Pcinc_013403</name>
</gene>
<accession>A0AAE1FZ04</accession>
<reference evidence="1" key="1">
    <citation type="submission" date="2023-10" db="EMBL/GenBank/DDBJ databases">
        <title>Genome assemblies of two species of porcelain crab, Petrolisthes cinctipes and Petrolisthes manimaculis (Anomura: Porcellanidae).</title>
        <authorList>
            <person name="Angst P."/>
        </authorList>
    </citation>
    <scope>NUCLEOTIDE SEQUENCE</scope>
    <source>
        <strain evidence="1">PB745_01</strain>
        <tissue evidence="1">Gill</tissue>
    </source>
</reference>
<organism evidence="1 2">
    <name type="scientific">Petrolisthes cinctipes</name>
    <name type="common">Flat porcelain crab</name>
    <dbReference type="NCBI Taxonomy" id="88211"/>
    <lineage>
        <taxon>Eukaryota</taxon>
        <taxon>Metazoa</taxon>
        <taxon>Ecdysozoa</taxon>
        <taxon>Arthropoda</taxon>
        <taxon>Crustacea</taxon>
        <taxon>Multicrustacea</taxon>
        <taxon>Malacostraca</taxon>
        <taxon>Eumalacostraca</taxon>
        <taxon>Eucarida</taxon>
        <taxon>Decapoda</taxon>
        <taxon>Pleocyemata</taxon>
        <taxon>Anomura</taxon>
        <taxon>Galatheoidea</taxon>
        <taxon>Porcellanidae</taxon>
        <taxon>Petrolisthes</taxon>
    </lineage>
</organism>
<protein>
    <submittedName>
        <fullName evidence="1">Uncharacterized protein</fullName>
    </submittedName>
</protein>
<evidence type="ECO:0000313" key="1">
    <source>
        <dbReference type="EMBL" id="KAK3882230.1"/>
    </source>
</evidence>
<keyword evidence="2" id="KW-1185">Reference proteome</keyword>
<dbReference type="Proteomes" id="UP001286313">
    <property type="component" value="Unassembled WGS sequence"/>
</dbReference>
<comment type="caution">
    <text evidence="1">The sequence shown here is derived from an EMBL/GenBank/DDBJ whole genome shotgun (WGS) entry which is preliminary data.</text>
</comment>